<name>Q09CY9_STIAD</name>
<gene>
    <name evidence="8" type="ORF">STIAU_2893</name>
</gene>
<dbReference type="InterPro" id="IPR017946">
    <property type="entry name" value="PLC-like_Pdiesterase_TIM-brl"/>
</dbReference>
<comment type="catalytic activity">
    <reaction evidence="6">
        <text>a sn-glycero-3-phosphodiester + H2O = an alcohol + sn-glycerol 3-phosphate + H(+)</text>
        <dbReference type="Rhea" id="RHEA:12969"/>
        <dbReference type="ChEBI" id="CHEBI:15377"/>
        <dbReference type="ChEBI" id="CHEBI:15378"/>
        <dbReference type="ChEBI" id="CHEBI:30879"/>
        <dbReference type="ChEBI" id="CHEBI:57597"/>
        <dbReference type="ChEBI" id="CHEBI:83408"/>
        <dbReference type="EC" id="3.1.4.46"/>
    </reaction>
</comment>
<dbReference type="Gene3D" id="3.20.20.190">
    <property type="entry name" value="Phosphatidylinositol (PI) phosphodiesterase"/>
    <property type="match status" value="1"/>
</dbReference>
<comment type="caution">
    <text evidence="8">The sequence shown here is derived from an EMBL/GenBank/DDBJ whole genome shotgun (WGS) entry which is preliminary data.</text>
</comment>
<keyword evidence="4" id="KW-0319">Glycerol metabolism</keyword>
<dbReference type="GO" id="GO:0008889">
    <property type="term" value="F:glycerophosphodiester phosphodiesterase activity"/>
    <property type="evidence" value="ECO:0007669"/>
    <property type="project" value="UniProtKB-EC"/>
</dbReference>
<accession>Q09CY9</accession>
<dbReference type="GO" id="GO:0006071">
    <property type="term" value="P:glycerol metabolic process"/>
    <property type="evidence" value="ECO:0007669"/>
    <property type="project" value="UniProtKB-KW"/>
</dbReference>
<dbReference type="PANTHER" id="PTHR43620">
    <property type="entry name" value="GLYCEROPHOSPHORYL DIESTER PHOSPHODIESTERASE"/>
    <property type="match status" value="1"/>
</dbReference>
<keyword evidence="5" id="KW-0378">Hydrolase</keyword>
<dbReference type="PATRIC" id="fig|378806.16.peg.9146"/>
<evidence type="ECO:0000256" key="2">
    <source>
        <dbReference type="ARBA" id="ARBA00012247"/>
    </source>
</evidence>
<dbReference type="GO" id="GO:0006629">
    <property type="term" value="P:lipid metabolic process"/>
    <property type="evidence" value="ECO:0007669"/>
    <property type="project" value="InterPro"/>
</dbReference>
<dbReference type="Pfam" id="PF03009">
    <property type="entry name" value="GDPD"/>
    <property type="match status" value="1"/>
</dbReference>
<dbReference type="PANTHER" id="PTHR43620:SF7">
    <property type="entry name" value="GLYCEROPHOSPHODIESTER PHOSPHODIESTERASE GDPD5-RELATED"/>
    <property type="match status" value="1"/>
</dbReference>
<evidence type="ECO:0000256" key="5">
    <source>
        <dbReference type="ARBA" id="ARBA00022801"/>
    </source>
</evidence>
<dbReference type="Proteomes" id="UP000032702">
    <property type="component" value="Unassembled WGS sequence"/>
</dbReference>
<reference evidence="8 9" key="1">
    <citation type="submission" date="2006-04" db="EMBL/GenBank/DDBJ databases">
        <authorList>
            <person name="Nierman W.C."/>
        </authorList>
    </citation>
    <scope>NUCLEOTIDE SEQUENCE [LARGE SCALE GENOMIC DNA]</scope>
    <source>
        <strain evidence="8 9">DW4/3-1</strain>
    </source>
</reference>
<protein>
    <recommendedName>
        <fullName evidence="2">glycerophosphodiester phosphodiesterase</fullName>
        <ecNumber evidence="2">3.1.4.46</ecNumber>
    </recommendedName>
</protein>
<feature type="domain" description="GP-PDE" evidence="7">
    <location>
        <begin position="87"/>
        <end position="420"/>
    </location>
</feature>
<dbReference type="AlphaFoldDB" id="Q09CY9"/>
<dbReference type="PROSITE" id="PS51704">
    <property type="entry name" value="GP_PDE"/>
    <property type="match status" value="1"/>
</dbReference>
<dbReference type="CDD" id="cd08602">
    <property type="entry name" value="GDPD_ScGlpQ1_like"/>
    <property type="match status" value="1"/>
</dbReference>
<sequence length="425" mass="46852">MPRCGVMRCCRDVHRAVMSGWYGRRPCDVCVTDKEIPLHLHALFPSRRFFRLSLALPLVAGCALALAGCSEDDDSQEPPPPPAPAKALVVGHRGASALRPEHTLESYRKAVEDGADIIEPDLVSTKDGVLVARHENEISGTTNVSEVAKFADRKATKTIDGVQLTGWFTEDFTLAELKELRARERIPQIRPANTQYNDQFEIPTLTEVIALAKQLSEQTGRIIPIYPETKHPTYFQTIGLPLEDRLVTALKADDYTASKATVYIQSFEVANLKALRARLGTSQSNWKLVQLLEVETLRPYDFTVAGDTRTYADLMTEQGMKEIATYANGVGPYKRSIINVDSEGKFMAPTALVRNAHAVNLTVHPYTFRPENSFMPAPLKVAGPDSTRTPAGLIAELHAYLDAGIDGFFTDDPAVGRQAVDSYVP</sequence>
<organism evidence="8 9">
    <name type="scientific">Stigmatella aurantiaca (strain DW4/3-1)</name>
    <dbReference type="NCBI Taxonomy" id="378806"/>
    <lineage>
        <taxon>Bacteria</taxon>
        <taxon>Pseudomonadati</taxon>
        <taxon>Myxococcota</taxon>
        <taxon>Myxococcia</taxon>
        <taxon>Myxococcales</taxon>
        <taxon>Cystobacterineae</taxon>
        <taxon>Archangiaceae</taxon>
        <taxon>Stigmatella</taxon>
    </lineage>
</organism>
<dbReference type="EC" id="3.1.4.46" evidence="2"/>
<evidence type="ECO:0000259" key="7">
    <source>
        <dbReference type="PROSITE" id="PS51704"/>
    </source>
</evidence>
<dbReference type="EMBL" id="AAMD01000004">
    <property type="protein sequence ID" value="EAU69644.1"/>
    <property type="molecule type" value="Genomic_DNA"/>
</dbReference>
<dbReference type="GO" id="GO:0042597">
    <property type="term" value="C:periplasmic space"/>
    <property type="evidence" value="ECO:0007669"/>
    <property type="project" value="TreeGrafter"/>
</dbReference>
<evidence type="ECO:0000256" key="3">
    <source>
        <dbReference type="ARBA" id="ARBA00022729"/>
    </source>
</evidence>
<dbReference type="InterPro" id="IPR030395">
    <property type="entry name" value="GP_PDE_dom"/>
</dbReference>
<evidence type="ECO:0000256" key="4">
    <source>
        <dbReference type="ARBA" id="ARBA00022798"/>
    </source>
</evidence>
<comment type="similarity">
    <text evidence="1">Belongs to the glycerophosphoryl diester phosphodiesterase family.</text>
</comment>
<evidence type="ECO:0000313" key="8">
    <source>
        <dbReference type="EMBL" id="EAU69644.1"/>
    </source>
</evidence>
<evidence type="ECO:0000256" key="6">
    <source>
        <dbReference type="ARBA" id="ARBA00047512"/>
    </source>
</evidence>
<proteinExistence type="inferred from homology"/>
<evidence type="ECO:0000256" key="1">
    <source>
        <dbReference type="ARBA" id="ARBA00007277"/>
    </source>
</evidence>
<evidence type="ECO:0000313" key="9">
    <source>
        <dbReference type="Proteomes" id="UP000032702"/>
    </source>
</evidence>
<dbReference type="SUPFAM" id="SSF51695">
    <property type="entry name" value="PLC-like phosphodiesterases"/>
    <property type="match status" value="1"/>
</dbReference>
<keyword evidence="3" id="KW-0732">Signal</keyword>